<proteinExistence type="predicted"/>
<dbReference type="Proteomes" id="UP000544110">
    <property type="component" value="Unassembled WGS sequence"/>
</dbReference>
<evidence type="ECO:0000313" key="3">
    <source>
        <dbReference type="Proteomes" id="UP000544110"/>
    </source>
</evidence>
<dbReference type="PANTHER" id="PTHR24567">
    <property type="entry name" value="CRP FAMILY TRANSCRIPTIONAL REGULATORY PROTEIN"/>
    <property type="match status" value="1"/>
</dbReference>
<dbReference type="Gene3D" id="2.60.120.10">
    <property type="entry name" value="Jelly Rolls"/>
    <property type="match status" value="1"/>
</dbReference>
<accession>A0A7Y9RTC3</accession>
<dbReference type="RefSeq" id="WP_179516943.1">
    <property type="nucleotide sequence ID" value="NZ_JACCAC010000001.1"/>
</dbReference>
<dbReference type="GO" id="GO:0003700">
    <property type="term" value="F:DNA-binding transcription factor activity"/>
    <property type="evidence" value="ECO:0007669"/>
    <property type="project" value="TreeGrafter"/>
</dbReference>
<dbReference type="EMBL" id="JACCAC010000001">
    <property type="protein sequence ID" value="NYG54293.1"/>
    <property type="molecule type" value="Genomic_DNA"/>
</dbReference>
<dbReference type="SUPFAM" id="SSF51206">
    <property type="entry name" value="cAMP-binding domain-like"/>
    <property type="match status" value="1"/>
</dbReference>
<dbReference type="InterPro" id="IPR018490">
    <property type="entry name" value="cNMP-bd_dom_sf"/>
</dbReference>
<dbReference type="InterPro" id="IPR014710">
    <property type="entry name" value="RmlC-like_jellyroll"/>
</dbReference>
<dbReference type="AlphaFoldDB" id="A0A7Y9RTC3"/>
<evidence type="ECO:0000259" key="1">
    <source>
        <dbReference type="PROSITE" id="PS50042"/>
    </source>
</evidence>
<keyword evidence="3" id="KW-1185">Reference proteome</keyword>
<name>A0A7Y9RTC3_9ACTN</name>
<evidence type="ECO:0000313" key="2">
    <source>
        <dbReference type="EMBL" id="NYG54293.1"/>
    </source>
</evidence>
<dbReference type="InterPro" id="IPR018488">
    <property type="entry name" value="cNMP-bd_CS"/>
</dbReference>
<dbReference type="InterPro" id="IPR050397">
    <property type="entry name" value="Env_Response_Regulators"/>
</dbReference>
<reference evidence="2 3" key="1">
    <citation type="submission" date="2020-07" db="EMBL/GenBank/DDBJ databases">
        <title>Sequencing the genomes of 1000 actinobacteria strains.</title>
        <authorList>
            <person name="Klenk H.-P."/>
        </authorList>
    </citation>
    <scope>NUCLEOTIDE SEQUENCE [LARGE SCALE GENOMIC DNA]</scope>
    <source>
        <strain evidence="2 3">DSM 24552</strain>
    </source>
</reference>
<comment type="caution">
    <text evidence="2">The sequence shown here is derived from an EMBL/GenBank/DDBJ whole genome shotgun (WGS) entry which is preliminary data.</text>
</comment>
<feature type="domain" description="Cyclic nucleotide-binding" evidence="1">
    <location>
        <begin position="3"/>
        <end position="118"/>
    </location>
</feature>
<gene>
    <name evidence="2" type="ORF">BJ989_000597</name>
</gene>
<dbReference type="PANTHER" id="PTHR24567:SF74">
    <property type="entry name" value="HTH-TYPE TRANSCRIPTIONAL REGULATOR ARCR"/>
    <property type="match status" value="1"/>
</dbReference>
<organism evidence="2 3">
    <name type="scientific">Nocardioides perillae</name>
    <dbReference type="NCBI Taxonomy" id="1119534"/>
    <lineage>
        <taxon>Bacteria</taxon>
        <taxon>Bacillati</taxon>
        <taxon>Actinomycetota</taxon>
        <taxon>Actinomycetes</taxon>
        <taxon>Propionibacteriales</taxon>
        <taxon>Nocardioidaceae</taxon>
        <taxon>Nocardioides</taxon>
    </lineage>
</organism>
<dbReference type="CDD" id="cd00038">
    <property type="entry name" value="CAP_ED"/>
    <property type="match status" value="1"/>
</dbReference>
<dbReference type="GO" id="GO:0005829">
    <property type="term" value="C:cytosol"/>
    <property type="evidence" value="ECO:0007669"/>
    <property type="project" value="TreeGrafter"/>
</dbReference>
<sequence length="136" mass="14343">MSVFEGFTAEETAKVKAAGTKVRIPEGWSPIWESTPADKAYIVLSGEVSVRHQGREIARLGEGEIIGEAAILNHSLRTASIVAATPLELLHFTSDKLEQLVAEVPAFKKALEDTAATRAAAAAQAGQAEQSDEGSA</sequence>
<dbReference type="PROSITE" id="PS50042">
    <property type="entry name" value="CNMP_BINDING_3"/>
    <property type="match status" value="1"/>
</dbReference>
<dbReference type="Pfam" id="PF00027">
    <property type="entry name" value="cNMP_binding"/>
    <property type="match status" value="1"/>
</dbReference>
<protein>
    <submittedName>
        <fullName evidence="2">CRP-like cAMP-binding protein</fullName>
    </submittedName>
</protein>
<dbReference type="SMART" id="SM00100">
    <property type="entry name" value="cNMP"/>
    <property type="match status" value="1"/>
</dbReference>
<dbReference type="PROSITE" id="PS00889">
    <property type="entry name" value="CNMP_BINDING_2"/>
    <property type="match status" value="1"/>
</dbReference>
<dbReference type="InterPro" id="IPR000595">
    <property type="entry name" value="cNMP-bd_dom"/>
</dbReference>